<keyword evidence="2" id="KW-1185">Reference proteome</keyword>
<protein>
    <submittedName>
        <fullName evidence="1">Uncharacterized protein</fullName>
    </submittedName>
</protein>
<dbReference type="EnsemblPlants" id="OB08G16430.1">
    <property type="protein sequence ID" value="OB08G16430.1"/>
    <property type="gene ID" value="OB08G16430"/>
</dbReference>
<name>J3MRB4_ORYBR</name>
<dbReference type="AlphaFoldDB" id="J3MRB4"/>
<proteinExistence type="predicted"/>
<evidence type="ECO:0000313" key="1">
    <source>
        <dbReference type="EnsemblPlants" id="OB08G16430.1"/>
    </source>
</evidence>
<sequence>MPRSPPAVPASAAVVSVAHMPDTAYGNVLNAASAPASHPHLGRRLRRPCRHAGRLQLAWRERLTSSRQICTLGGKLIPLLAVRRGGEARFVQLAFTTLVYPALILGYMGQAAYLSQHHALDSTYQIGYYISVQAINDLLDPTGQNLRVREDAQLLMVSMDDGDDSPYQVTTKKKHHYVGHENAIKIVYEYIRDDHRVIETYMEKFSNGKGP</sequence>
<accession>J3MRB4</accession>
<dbReference type="HOGENOM" id="CLU_1306542_0_0_1"/>
<reference evidence="1" key="2">
    <citation type="submission" date="2013-04" db="UniProtKB">
        <authorList>
            <consortium name="EnsemblPlants"/>
        </authorList>
    </citation>
    <scope>IDENTIFICATION</scope>
</reference>
<dbReference type="Proteomes" id="UP000006038">
    <property type="component" value="Chromosome 8"/>
</dbReference>
<dbReference type="STRING" id="4533.J3MRB4"/>
<dbReference type="Gramene" id="OB08G16430.1">
    <property type="protein sequence ID" value="OB08G16430.1"/>
    <property type="gene ID" value="OB08G16430"/>
</dbReference>
<organism evidence="1">
    <name type="scientific">Oryza brachyantha</name>
    <name type="common">malo sina</name>
    <dbReference type="NCBI Taxonomy" id="4533"/>
    <lineage>
        <taxon>Eukaryota</taxon>
        <taxon>Viridiplantae</taxon>
        <taxon>Streptophyta</taxon>
        <taxon>Embryophyta</taxon>
        <taxon>Tracheophyta</taxon>
        <taxon>Spermatophyta</taxon>
        <taxon>Magnoliopsida</taxon>
        <taxon>Liliopsida</taxon>
        <taxon>Poales</taxon>
        <taxon>Poaceae</taxon>
        <taxon>BOP clade</taxon>
        <taxon>Oryzoideae</taxon>
        <taxon>Oryzeae</taxon>
        <taxon>Oryzinae</taxon>
        <taxon>Oryza</taxon>
    </lineage>
</organism>
<reference evidence="1" key="1">
    <citation type="journal article" date="2013" name="Nat. Commun.">
        <title>Whole-genome sequencing of Oryza brachyantha reveals mechanisms underlying Oryza genome evolution.</title>
        <authorList>
            <person name="Chen J."/>
            <person name="Huang Q."/>
            <person name="Gao D."/>
            <person name="Wang J."/>
            <person name="Lang Y."/>
            <person name="Liu T."/>
            <person name="Li B."/>
            <person name="Bai Z."/>
            <person name="Luis Goicoechea J."/>
            <person name="Liang C."/>
            <person name="Chen C."/>
            <person name="Zhang W."/>
            <person name="Sun S."/>
            <person name="Liao Y."/>
            <person name="Zhang X."/>
            <person name="Yang L."/>
            <person name="Song C."/>
            <person name="Wang M."/>
            <person name="Shi J."/>
            <person name="Liu G."/>
            <person name="Liu J."/>
            <person name="Zhou H."/>
            <person name="Zhou W."/>
            <person name="Yu Q."/>
            <person name="An N."/>
            <person name="Chen Y."/>
            <person name="Cai Q."/>
            <person name="Wang B."/>
            <person name="Liu B."/>
            <person name="Min J."/>
            <person name="Huang Y."/>
            <person name="Wu H."/>
            <person name="Li Z."/>
            <person name="Zhang Y."/>
            <person name="Yin Y."/>
            <person name="Song W."/>
            <person name="Jiang J."/>
            <person name="Jackson S.A."/>
            <person name="Wing R.A."/>
            <person name="Wang J."/>
            <person name="Chen M."/>
        </authorList>
    </citation>
    <scope>NUCLEOTIDE SEQUENCE [LARGE SCALE GENOMIC DNA]</scope>
    <source>
        <strain evidence="1">cv. IRGC 101232</strain>
    </source>
</reference>
<evidence type="ECO:0000313" key="2">
    <source>
        <dbReference type="Proteomes" id="UP000006038"/>
    </source>
</evidence>